<comment type="caution">
    <text evidence="1">The sequence shown here is derived from an EMBL/GenBank/DDBJ whole genome shotgun (WGS) entry which is preliminary data.</text>
</comment>
<organism evidence="1 2">
    <name type="scientific">Weissella ceti</name>
    <dbReference type="NCBI Taxonomy" id="759620"/>
    <lineage>
        <taxon>Bacteria</taxon>
        <taxon>Bacillati</taxon>
        <taxon>Bacillota</taxon>
        <taxon>Bacilli</taxon>
        <taxon>Lactobacillales</taxon>
        <taxon>Lactobacillaceae</taxon>
        <taxon>Weissella</taxon>
    </lineage>
</organism>
<keyword evidence="2" id="KW-1185">Reference proteome</keyword>
<gene>
    <name evidence="1" type="ORF">OIT44_03355</name>
</gene>
<reference evidence="1 2" key="1">
    <citation type="submission" date="2022-10" db="EMBL/GenBank/DDBJ databases">
        <title>Weissella fermenti sp. nov., isolated from fermented cabbage.</title>
        <authorList>
            <person name="Lee J.K."/>
            <person name="Baek J.H."/>
            <person name="Choi D.G."/>
            <person name="Kim J.M."/>
            <person name="Jeon C.O."/>
        </authorList>
    </citation>
    <scope>NUCLEOTIDE SEQUENCE [LARGE SCALE GENOMIC DNA]</scope>
    <source>
        <strain evidence="1 2">KACC 18534</strain>
    </source>
</reference>
<accession>A0ABT3E429</accession>
<dbReference type="RefSeq" id="WP_213409532.1">
    <property type="nucleotide sequence ID" value="NZ_CP074441.1"/>
</dbReference>
<name>A0ABT3E429_9LACO</name>
<dbReference type="Proteomes" id="UP001526225">
    <property type="component" value="Unassembled WGS sequence"/>
</dbReference>
<dbReference type="EMBL" id="JAOZFE010000003">
    <property type="protein sequence ID" value="MCW0953110.1"/>
    <property type="molecule type" value="Genomic_DNA"/>
</dbReference>
<sequence length="171" mass="20200">MNDFTITFRKSKTGETKTFSDVKLYPIFVTEWLQEEPYEIVDHNLPFDLSASLDYPALFESMQSITCSILSSMPFETVKSFLQKHYGSSYKGIALLDWTVFPANTDEEFAFEFYHWLEYSEDEFITTYLDDQRNYLTENGEFNFKLVGQKLTITRKDYITKIPGYYLYESV</sequence>
<evidence type="ECO:0000313" key="2">
    <source>
        <dbReference type="Proteomes" id="UP001526225"/>
    </source>
</evidence>
<evidence type="ECO:0000313" key="1">
    <source>
        <dbReference type="EMBL" id="MCW0953110.1"/>
    </source>
</evidence>
<proteinExistence type="predicted"/>
<protein>
    <submittedName>
        <fullName evidence="1">Uncharacterized protein</fullName>
    </submittedName>
</protein>